<evidence type="ECO:0000313" key="4">
    <source>
        <dbReference type="Proteomes" id="UP000078396"/>
    </source>
</evidence>
<comment type="cofactor">
    <cofactor evidence="1">
        <name>[2Fe-2S] cluster</name>
        <dbReference type="ChEBI" id="CHEBI:190135"/>
    </cofactor>
    <text evidence="1">Binds 1 [2Fe-2S] cluster per subunit.</text>
</comment>
<dbReference type="STRING" id="912594.AWC12_07795"/>
<sequence>MTEPALRDTVGAMTPVPYQVVSRVAETRDSSTLRLRPIDAALPTPAPGQFMMMYAFGIGEVAISVSGVPAPSSADTTVTHTVRAVGAVSRALHDAEPGTMIGLRGPFGTSWGVESAAGRDLVIVAGGVGLAPLRPVVMAALADRDHYGRVTLIAGARTREDFLFDDELDAWVNGRVIDVHRTVDVPVQGWSGEIGFITEPLRRLPLRPRATTAFLCGPEVMMRNGAAELLRKGMAPSDIRVSLERNMQCGIGWCGHCQLGPLLLCRDGPVVGYDAAEPLLRIREL</sequence>
<evidence type="ECO:0000256" key="1">
    <source>
        <dbReference type="PIRSR" id="PIRSR006816-2"/>
    </source>
</evidence>
<dbReference type="AlphaFoldDB" id="A0A178M183"/>
<accession>A0A178M183</accession>
<reference evidence="3 4" key="1">
    <citation type="submission" date="2016-04" db="EMBL/GenBank/DDBJ databases">
        <title>Draft Genome Sequences of Staphylococcus capitis Strain H36, S. capitis Strain H65, S. cohnii Strain H62, S. hominis Strain H69, Mycobacterium iranicum Strain H39, Plantibacter sp. Strain H53, Pseudomonas oryzihabitans Strain H72, and Microbacterium sp. Strain H83, isolated from residential settings.</title>
        <authorList>
            <person name="Lymperopoulou D."/>
            <person name="Adams R.I."/>
            <person name="Lindow S."/>
            <person name="Coil D.A."/>
            <person name="Jospin G."/>
            <person name="Eisen J.A."/>
        </authorList>
    </citation>
    <scope>NUCLEOTIDE SEQUENCE [LARGE SCALE GENOMIC DNA]</scope>
    <source>
        <strain evidence="3 4">H39</strain>
    </source>
</reference>
<dbReference type="InterPro" id="IPR001709">
    <property type="entry name" value="Flavoprot_Pyr_Nucl_cyt_Rdtase"/>
</dbReference>
<dbReference type="InterPro" id="IPR019480">
    <property type="entry name" value="Dihydroorotate_DH_Fe-S-bd"/>
</dbReference>
<dbReference type="Proteomes" id="UP000078396">
    <property type="component" value="Unassembled WGS sequence"/>
</dbReference>
<dbReference type="PRINTS" id="PR00371">
    <property type="entry name" value="FPNCR"/>
</dbReference>
<dbReference type="GO" id="GO:0046872">
    <property type="term" value="F:metal ion binding"/>
    <property type="evidence" value="ECO:0007669"/>
    <property type="project" value="UniProtKB-KW"/>
</dbReference>
<feature type="domain" description="FAD-binding FR-type" evidence="2">
    <location>
        <begin position="13"/>
        <end position="113"/>
    </location>
</feature>
<protein>
    <submittedName>
        <fullName evidence="3">Oxidoreductase</fullName>
    </submittedName>
</protein>
<keyword evidence="1" id="KW-0408">Iron</keyword>
<dbReference type="GO" id="GO:0016491">
    <property type="term" value="F:oxidoreductase activity"/>
    <property type="evidence" value="ECO:0007669"/>
    <property type="project" value="InterPro"/>
</dbReference>
<feature type="binding site" evidence="1">
    <location>
        <position position="249"/>
    </location>
    <ligand>
        <name>[2Fe-2S] cluster</name>
        <dbReference type="ChEBI" id="CHEBI:190135"/>
    </ligand>
</feature>
<dbReference type="PIRSF" id="PIRSF006816">
    <property type="entry name" value="Cyc3_hyd_g"/>
    <property type="match status" value="1"/>
</dbReference>
<dbReference type="InterPro" id="IPR039261">
    <property type="entry name" value="FNR_nucleotide-bd"/>
</dbReference>
<keyword evidence="1" id="KW-0479">Metal-binding</keyword>
<dbReference type="InterPro" id="IPR012165">
    <property type="entry name" value="Cyt_c3_hydrogenase_gsu"/>
</dbReference>
<dbReference type="PRINTS" id="PR00406">
    <property type="entry name" value="CYTB5RDTASE"/>
</dbReference>
<dbReference type="Pfam" id="PF00175">
    <property type="entry name" value="NAD_binding_1"/>
    <property type="match status" value="1"/>
</dbReference>
<feature type="binding site" evidence="1">
    <location>
        <position position="265"/>
    </location>
    <ligand>
        <name>[2Fe-2S] cluster</name>
        <dbReference type="ChEBI" id="CHEBI:190135"/>
    </ligand>
</feature>
<dbReference type="SUPFAM" id="SSF63380">
    <property type="entry name" value="Riboflavin synthase domain-like"/>
    <property type="match status" value="1"/>
</dbReference>
<dbReference type="EMBL" id="LWCS01000013">
    <property type="protein sequence ID" value="OAN40313.1"/>
    <property type="molecule type" value="Genomic_DNA"/>
</dbReference>
<name>A0A178M183_MYCIR</name>
<organism evidence="3 4">
    <name type="scientific">Mycolicibacterium iranicum</name>
    <name type="common">Mycobacterium iranicum</name>
    <dbReference type="NCBI Taxonomy" id="912594"/>
    <lineage>
        <taxon>Bacteria</taxon>
        <taxon>Bacillati</taxon>
        <taxon>Actinomycetota</taxon>
        <taxon>Actinomycetes</taxon>
        <taxon>Mycobacteriales</taxon>
        <taxon>Mycobacteriaceae</taxon>
        <taxon>Mycolicibacterium</taxon>
    </lineage>
</organism>
<dbReference type="GO" id="GO:0006221">
    <property type="term" value="P:pyrimidine nucleotide biosynthetic process"/>
    <property type="evidence" value="ECO:0007669"/>
    <property type="project" value="InterPro"/>
</dbReference>
<evidence type="ECO:0000259" key="2">
    <source>
        <dbReference type="PROSITE" id="PS51384"/>
    </source>
</evidence>
<feature type="binding site" evidence="1">
    <location>
        <position position="257"/>
    </location>
    <ligand>
        <name>[2Fe-2S] cluster</name>
        <dbReference type="ChEBI" id="CHEBI:190135"/>
    </ligand>
</feature>
<evidence type="ECO:0000313" key="3">
    <source>
        <dbReference type="EMBL" id="OAN40313.1"/>
    </source>
</evidence>
<dbReference type="Pfam" id="PF10418">
    <property type="entry name" value="DHODB_Fe-S_bind"/>
    <property type="match status" value="1"/>
</dbReference>
<dbReference type="InterPro" id="IPR050353">
    <property type="entry name" value="PyrK_electron_transfer"/>
</dbReference>
<comment type="caution">
    <text evidence="3">The sequence shown here is derived from an EMBL/GenBank/DDBJ whole genome shotgun (WGS) entry which is preliminary data.</text>
</comment>
<dbReference type="PANTHER" id="PTHR43513">
    <property type="entry name" value="DIHYDROOROTATE DEHYDROGENASE B (NAD(+)), ELECTRON TRANSFER SUBUNIT"/>
    <property type="match status" value="1"/>
</dbReference>
<feature type="binding site" evidence="1">
    <location>
        <position position="254"/>
    </location>
    <ligand>
        <name>[2Fe-2S] cluster</name>
        <dbReference type="ChEBI" id="CHEBI:190135"/>
    </ligand>
</feature>
<keyword evidence="1" id="KW-0001">2Fe-2S</keyword>
<proteinExistence type="predicted"/>
<dbReference type="GO" id="GO:0050660">
    <property type="term" value="F:flavin adenine dinucleotide binding"/>
    <property type="evidence" value="ECO:0007669"/>
    <property type="project" value="InterPro"/>
</dbReference>
<keyword evidence="1" id="KW-0411">Iron-sulfur</keyword>
<dbReference type="PROSITE" id="PS51384">
    <property type="entry name" value="FAD_FR"/>
    <property type="match status" value="1"/>
</dbReference>
<dbReference type="Gene3D" id="2.40.30.10">
    <property type="entry name" value="Translation factors"/>
    <property type="match status" value="1"/>
</dbReference>
<dbReference type="Gene3D" id="3.40.50.80">
    <property type="entry name" value="Nucleotide-binding domain of ferredoxin-NADP reductase (FNR) module"/>
    <property type="match status" value="1"/>
</dbReference>
<dbReference type="CDD" id="cd06221">
    <property type="entry name" value="sulfite_reductase_like"/>
    <property type="match status" value="1"/>
</dbReference>
<dbReference type="SUPFAM" id="SSF52343">
    <property type="entry name" value="Ferredoxin reductase-like, C-terminal NADP-linked domain"/>
    <property type="match status" value="1"/>
</dbReference>
<gene>
    <name evidence="3" type="ORF">A4X20_14415</name>
</gene>
<dbReference type="InterPro" id="IPR017927">
    <property type="entry name" value="FAD-bd_FR_type"/>
</dbReference>
<dbReference type="GO" id="GO:0051537">
    <property type="term" value="F:2 iron, 2 sulfur cluster binding"/>
    <property type="evidence" value="ECO:0007669"/>
    <property type="project" value="UniProtKB-KW"/>
</dbReference>
<dbReference type="InterPro" id="IPR001433">
    <property type="entry name" value="OxRdtase_FAD/NAD-bd"/>
</dbReference>
<dbReference type="InterPro" id="IPR017938">
    <property type="entry name" value="Riboflavin_synthase-like_b-brl"/>
</dbReference>